<dbReference type="AlphaFoldDB" id="A0A2N9IK61"/>
<sequence length="75" mass="8844">MAAGYGLAEIYVLKKLHKEKMKIMKEEERANMDEIEFKEKKTSGCFIWAFKKIHPSSSQIMGSPRKEVETWDYKD</sequence>
<organism evidence="1">
    <name type="scientific">Fagus sylvatica</name>
    <name type="common">Beechnut</name>
    <dbReference type="NCBI Taxonomy" id="28930"/>
    <lineage>
        <taxon>Eukaryota</taxon>
        <taxon>Viridiplantae</taxon>
        <taxon>Streptophyta</taxon>
        <taxon>Embryophyta</taxon>
        <taxon>Tracheophyta</taxon>
        <taxon>Spermatophyta</taxon>
        <taxon>Magnoliopsida</taxon>
        <taxon>eudicotyledons</taxon>
        <taxon>Gunneridae</taxon>
        <taxon>Pentapetalae</taxon>
        <taxon>rosids</taxon>
        <taxon>fabids</taxon>
        <taxon>Fagales</taxon>
        <taxon>Fagaceae</taxon>
        <taxon>Fagus</taxon>
    </lineage>
</organism>
<dbReference type="PANTHER" id="PTHR34950">
    <property type="entry name" value="OS04G0457400 PROTEIN"/>
    <property type="match status" value="1"/>
</dbReference>
<evidence type="ECO:0000313" key="1">
    <source>
        <dbReference type="EMBL" id="SPD25242.1"/>
    </source>
</evidence>
<gene>
    <name evidence="1" type="ORF">FSB_LOCUS53124</name>
</gene>
<reference evidence="1" key="1">
    <citation type="submission" date="2018-02" db="EMBL/GenBank/DDBJ databases">
        <authorList>
            <person name="Cohen D.B."/>
            <person name="Kent A.D."/>
        </authorList>
    </citation>
    <scope>NUCLEOTIDE SEQUENCE</scope>
</reference>
<protein>
    <submittedName>
        <fullName evidence="1">Uncharacterized protein</fullName>
    </submittedName>
</protein>
<proteinExistence type="predicted"/>
<name>A0A2N9IK61_FAGSY</name>
<accession>A0A2N9IK61</accession>
<dbReference type="EMBL" id="OIVN01006108">
    <property type="protein sequence ID" value="SPD25242.1"/>
    <property type="molecule type" value="Genomic_DNA"/>
</dbReference>
<dbReference type="PANTHER" id="PTHR34950:SF8">
    <property type="entry name" value="TPX2 C-TERMINAL DOMAIN-CONTAINING PROTEIN"/>
    <property type="match status" value="1"/>
</dbReference>